<dbReference type="InterPro" id="IPR028098">
    <property type="entry name" value="Glyco_trans_4-like_N"/>
</dbReference>
<name>A0A0B3Z6X4_9ALTE</name>
<feature type="domain" description="Glycosyl transferase family 1" evidence="1">
    <location>
        <begin position="182"/>
        <end position="332"/>
    </location>
</feature>
<dbReference type="Proteomes" id="UP000031197">
    <property type="component" value="Unassembled WGS sequence"/>
</dbReference>
<dbReference type="RefSeq" id="WP_039218264.1">
    <property type="nucleotide sequence ID" value="NZ_JWLW01000012.1"/>
</dbReference>
<dbReference type="AlphaFoldDB" id="A0A0B3Z6X4"/>
<dbReference type="Pfam" id="PF13439">
    <property type="entry name" value="Glyco_transf_4"/>
    <property type="match status" value="1"/>
</dbReference>
<gene>
    <name evidence="3" type="ORF">RJ41_06050</name>
</gene>
<dbReference type="EMBL" id="JWLW01000012">
    <property type="protein sequence ID" value="KHT54105.1"/>
    <property type="molecule type" value="Genomic_DNA"/>
</dbReference>
<dbReference type="GO" id="GO:1901135">
    <property type="term" value="P:carbohydrate derivative metabolic process"/>
    <property type="evidence" value="ECO:0007669"/>
    <property type="project" value="UniProtKB-ARBA"/>
</dbReference>
<dbReference type="OrthoDB" id="9775208at2"/>
<dbReference type="GO" id="GO:0016757">
    <property type="term" value="F:glycosyltransferase activity"/>
    <property type="evidence" value="ECO:0007669"/>
    <property type="project" value="InterPro"/>
</dbReference>
<dbReference type="Pfam" id="PF00534">
    <property type="entry name" value="Glycos_transf_1"/>
    <property type="match status" value="1"/>
</dbReference>
<dbReference type="Gene3D" id="3.40.50.2000">
    <property type="entry name" value="Glycogen Phosphorylase B"/>
    <property type="match status" value="2"/>
</dbReference>
<accession>A0A0B3Z6X4</accession>
<dbReference type="InterPro" id="IPR001296">
    <property type="entry name" value="Glyco_trans_1"/>
</dbReference>
<evidence type="ECO:0000313" key="3">
    <source>
        <dbReference type="EMBL" id="KHT54105.1"/>
    </source>
</evidence>
<dbReference type="SUPFAM" id="SSF53756">
    <property type="entry name" value="UDP-Glycosyltransferase/glycogen phosphorylase"/>
    <property type="match status" value="1"/>
</dbReference>
<evidence type="ECO:0000259" key="2">
    <source>
        <dbReference type="Pfam" id="PF13439"/>
    </source>
</evidence>
<dbReference type="PANTHER" id="PTHR12526">
    <property type="entry name" value="GLYCOSYLTRANSFERASE"/>
    <property type="match status" value="1"/>
</dbReference>
<organism evidence="3 4">
    <name type="scientific">Alteromonas marina</name>
    <dbReference type="NCBI Taxonomy" id="203795"/>
    <lineage>
        <taxon>Bacteria</taxon>
        <taxon>Pseudomonadati</taxon>
        <taxon>Pseudomonadota</taxon>
        <taxon>Gammaproteobacteria</taxon>
        <taxon>Alteromonadales</taxon>
        <taxon>Alteromonadaceae</taxon>
        <taxon>Alteromonas/Salinimonas group</taxon>
        <taxon>Alteromonas</taxon>
    </lineage>
</organism>
<reference evidence="3 4" key="1">
    <citation type="submission" date="2014-12" db="EMBL/GenBank/DDBJ databases">
        <title>Genome sequencing of Alteromonas marina AD001.</title>
        <authorList>
            <person name="Adrian T.G.S."/>
            <person name="Chan K.G."/>
        </authorList>
    </citation>
    <scope>NUCLEOTIDE SEQUENCE [LARGE SCALE GENOMIC DNA]</scope>
    <source>
        <strain evidence="3 4">AD001</strain>
    </source>
</reference>
<evidence type="ECO:0000259" key="1">
    <source>
        <dbReference type="Pfam" id="PF00534"/>
    </source>
</evidence>
<evidence type="ECO:0000313" key="4">
    <source>
        <dbReference type="Proteomes" id="UP000031197"/>
    </source>
</evidence>
<keyword evidence="4" id="KW-1185">Reference proteome</keyword>
<comment type="caution">
    <text evidence="3">The sequence shown here is derived from an EMBL/GenBank/DDBJ whole genome shotgun (WGS) entry which is preliminary data.</text>
</comment>
<keyword evidence="3" id="KW-0808">Transferase</keyword>
<proteinExistence type="predicted"/>
<sequence length="367" mass="41140">MLKIVHITFDMRIGGTEMVIRNIIEGMRDSFFEMSVFCIESPLGPWGNELQQKGIPITSTQRSPGFDISLIKNIRQYVRENNIDIVHCHQYTPWVYGALATCFTKTKVIFTEHGRFYPDSASWKRKLVNPLLVSLTDKITSISNATKRALTEFESIPASKIQTIYNGIHPLERDHQQVLTLRDTLGIPRENKILGTIARFDPIKNHQMMLEAFSVVLVSHPNTTLIMVGDGEERDNIEKVIRELNIGNNIILTGYQSSPTHFLALMDIFLLSSLSEGTSMTLLEAMSLSKPCVVTDAGGNAEIVLNGETGVVTPNDDANSFAQGINNLLSNGYSTLSLNAKRRFEAHFSEQIMNTHYQDAYLSLNND</sequence>
<feature type="domain" description="Glycosyltransferase subfamily 4-like N-terminal" evidence="2">
    <location>
        <begin position="13"/>
        <end position="169"/>
    </location>
</feature>
<protein>
    <submittedName>
        <fullName evidence="3">Glycosyl transferase family 1</fullName>
    </submittedName>
</protein>